<evidence type="ECO:0000313" key="3">
    <source>
        <dbReference type="Proteomes" id="UP000295781"/>
    </source>
</evidence>
<accession>A0A4P2Q8Q0</accession>
<feature type="region of interest" description="Disordered" evidence="1">
    <location>
        <begin position="1"/>
        <end position="22"/>
    </location>
</feature>
<evidence type="ECO:0000313" key="2">
    <source>
        <dbReference type="EMBL" id="AUX25586.1"/>
    </source>
</evidence>
<protein>
    <submittedName>
        <fullName evidence="2">Uncharacterized protein</fullName>
    </submittedName>
</protein>
<dbReference type="Proteomes" id="UP000295781">
    <property type="component" value="Chromosome"/>
</dbReference>
<dbReference type="OrthoDB" id="5494850at2"/>
<reference evidence="2 3" key="1">
    <citation type="submission" date="2015-09" db="EMBL/GenBank/DDBJ databases">
        <title>Sorangium comparison.</title>
        <authorList>
            <person name="Zaburannyi N."/>
            <person name="Bunk B."/>
            <person name="Overmann J."/>
            <person name="Mueller R."/>
        </authorList>
    </citation>
    <scope>NUCLEOTIDE SEQUENCE [LARGE SCALE GENOMIC DNA]</scope>
    <source>
        <strain evidence="2 3">So ceGT47</strain>
    </source>
</reference>
<feature type="region of interest" description="Disordered" evidence="1">
    <location>
        <begin position="389"/>
        <end position="408"/>
    </location>
</feature>
<gene>
    <name evidence="2" type="ORF">SOCEGT47_061340</name>
</gene>
<feature type="region of interest" description="Disordered" evidence="1">
    <location>
        <begin position="309"/>
        <end position="347"/>
    </location>
</feature>
<dbReference type="RefSeq" id="WP_129352603.1">
    <property type="nucleotide sequence ID" value="NZ_CP012670.1"/>
</dbReference>
<feature type="compositionally biased region" description="Basic and acidic residues" evidence="1">
    <location>
        <begin position="330"/>
        <end position="345"/>
    </location>
</feature>
<sequence length="610" mass="62113">MIRSPQRPRHLRSGPARARRAARGRPGLCGLAALSLAAATCAPPLQNGSVVVSPGVAERLGVLCRWGQGGAAAGGLCPDDADAARRALSGAGQLDLRVRERGAPAPAAASALLDPLTPAKVGLFDAATGEAVSPPWLTLTGGLQFLLPPGRIRVIASRGPEYTPAEATIDIVDGGSARLDLTLERVVDTTGYIACDLRQPAARGAGAGVDTAARIESSAAEGVECAVASEHDLASDLRRDDAALRLGTRLRMLPGVQLTSGRSGAGFGSLSVFPLGGEATAPGEGAPRWVDGAADEILRAVRALPGERVVQVSRPPGGGSALRAPGAPRSAEDQGPSHEGPRHEGPSLLAQIVGDGDGADAVEVWTGRDAAARDRALEELWALLRASRPVTPTASSGPHGRPGAEAGSPRTYIAVADDDPGRLDVADLVAGLRRRRDVVITNGPFVTMRLGDVRQGGVTSARRGTDGGRMSLSIRVERAPWVDARELHVLVGGVASGAPIPLDGARTTPAGAHLDEIAIPVVLGAGGGRRPPGPDAPTGGALGDRPPGQGAPGAIVVTEDTFVVAIVRGRRPLEPVLSGDPGELLPFAMTAPLWIDADGDGRSLGRAAAP</sequence>
<dbReference type="EMBL" id="CP012670">
    <property type="protein sequence ID" value="AUX25586.1"/>
    <property type="molecule type" value="Genomic_DNA"/>
</dbReference>
<dbReference type="AlphaFoldDB" id="A0A4P2Q8Q0"/>
<feature type="region of interest" description="Disordered" evidence="1">
    <location>
        <begin position="526"/>
        <end position="552"/>
    </location>
</feature>
<proteinExistence type="predicted"/>
<organism evidence="2 3">
    <name type="scientific">Sorangium cellulosum</name>
    <name type="common">Polyangium cellulosum</name>
    <dbReference type="NCBI Taxonomy" id="56"/>
    <lineage>
        <taxon>Bacteria</taxon>
        <taxon>Pseudomonadati</taxon>
        <taxon>Myxococcota</taxon>
        <taxon>Polyangia</taxon>
        <taxon>Polyangiales</taxon>
        <taxon>Polyangiaceae</taxon>
        <taxon>Sorangium</taxon>
    </lineage>
</organism>
<name>A0A4P2Q8Q0_SORCE</name>
<evidence type="ECO:0000256" key="1">
    <source>
        <dbReference type="SAM" id="MobiDB-lite"/>
    </source>
</evidence>